<reference evidence="1 2" key="1">
    <citation type="submission" date="2021-01" db="EMBL/GenBank/DDBJ databases">
        <title>Whole genome shotgun sequence of Actinoplanes couchii NBRC 106145.</title>
        <authorList>
            <person name="Komaki H."/>
            <person name="Tamura T."/>
        </authorList>
    </citation>
    <scope>NUCLEOTIDE SEQUENCE [LARGE SCALE GENOMIC DNA]</scope>
    <source>
        <strain evidence="1 2">NBRC 106145</strain>
    </source>
</reference>
<dbReference type="EMBL" id="BOMG01000023">
    <property type="protein sequence ID" value="GID52648.1"/>
    <property type="molecule type" value="Genomic_DNA"/>
</dbReference>
<evidence type="ECO:0000313" key="2">
    <source>
        <dbReference type="Proteomes" id="UP000612282"/>
    </source>
</evidence>
<name>A0ABQ3X2A4_9ACTN</name>
<accession>A0ABQ3X2A4</accession>
<comment type="caution">
    <text evidence="1">The sequence shown here is derived from an EMBL/GenBank/DDBJ whole genome shotgun (WGS) entry which is preliminary data.</text>
</comment>
<evidence type="ECO:0000313" key="1">
    <source>
        <dbReference type="EMBL" id="GID52648.1"/>
    </source>
</evidence>
<organism evidence="1 2">
    <name type="scientific">Actinoplanes couchii</name>
    <dbReference type="NCBI Taxonomy" id="403638"/>
    <lineage>
        <taxon>Bacteria</taxon>
        <taxon>Bacillati</taxon>
        <taxon>Actinomycetota</taxon>
        <taxon>Actinomycetes</taxon>
        <taxon>Micromonosporales</taxon>
        <taxon>Micromonosporaceae</taxon>
        <taxon>Actinoplanes</taxon>
    </lineage>
</organism>
<sequence length="61" mass="6506">MTTQPRATYIETTMVSLAGYSLSDLRSDQSRELADAVRQVLGQVSRPRANLGGSGPPGRAD</sequence>
<gene>
    <name evidence="1" type="ORF">Aco03nite_010520</name>
</gene>
<keyword evidence="2" id="KW-1185">Reference proteome</keyword>
<protein>
    <submittedName>
        <fullName evidence="1">Uncharacterized protein</fullName>
    </submittedName>
</protein>
<proteinExistence type="predicted"/>
<dbReference type="Proteomes" id="UP000612282">
    <property type="component" value="Unassembled WGS sequence"/>
</dbReference>